<reference evidence="4" key="1">
    <citation type="submission" date="2013-09" db="EMBL/GenBank/DDBJ databases">
        <authorList>
            <person name="Zeng Z."/>
            <person name="Chen C."/>
        </authorList>
    </citation>
    <scope>NUCLEOTIDE SEQUENCE [LARGE SCALE GENOMIC DNA]</scope>
    <source>
        <strain evidence="4">DK69</strain>
    </source>
</reference>
<proteinExistence type="inferred from homology"/>
<evidence type="ECO:0000256" key="1">
    <source>
        <dbReference type="ARBA" id="ARBA00008007"/>
    </source>
</evidence>
<dbReference type="PATRIC" id="fig|1107311.5.peg.1079"/>
<dbReference type="STRING" id="1107311.Q767_12795"/>
<dbReference type="PANTHER" id="PTHR47505">
    <property type="entry name" value="DNA UTILIZATION PROTEIN YHGH"/>
    <property type="match status" value="1"/>
</dbReference>
<dbReference type="InterPro" id="IPR000836">
    <property type="entry name" value="PRTase_dom"/>
</dbReference>
<keyword evidence="3" id="KW-0328">Glycosyltransferase</keyword>
<keyword evidence="4" id="KW-1185">Reference proteome</keyword>
<dbReference type="Proteomes" id="UP000030149">
    <property type="component" value="Unassembled WGS sequence"/>
</dbReference>
<feature type="domain" description="Phosphoribosyltransferase" evidence="2">
    <location>
        <begin position="134"/>
        <end position="223"/>
    </location>
</feature>
<gene>
    <name evidence="3" type="ORF">Q767_12795</name>
</gene>
<dbReference type="PANTHER" id="PTHR47505:SF1">
    <property type="entry name" value="DNA UTILIZATION PROTEIN YHGH"/>
    <property type="match status" value="1"/>
</dbReference>
<dbReference type="AlphaFoldDB" id="A0A0A2MQ28"/>
<dbReference type="EMBL" id="JRLZ01000016">
    <property type="protein sequence ID" value="KGO94444.1"/>
    <property type="molecule type" value="Genomic_DNA"/>
</dbReference>
<dbReference type="InterPro" id="IPR051910">
    <property type="entry name" value="ComF/GntX_DNA_util-trans"/>
</dbReference>
<name>A0A0A2MQ28_9FLAO</name>
<evidence type="ECO:0000313" key="3">
    <source>
        <dbReference type="EMBL" id="KGO94444.1"/>
    </source>
</evidence>
<comment type="similarity">
    <text evidence="1">Belongs to the ComF/GntX family.</text>
</comment>
<keyword evidence="3" id="KW-0808">Transferase</keyword>
<protein>
    <submittedName>
        <fullName evidence="3">Amidophosphoribosyltransferase</fullName>
    </submittedName>
</protein>
<dbReference type="CDD" id="cd06223">
    <property type="entry name" value="PRTases_typeI"/>
    <property type="match status" value="1"/>
</dbReference>
<dbReference type="eggNOG" id="COG1040">
    <property type="taxonomic scope" value="Bacteria"/>
</dbReference>
<organism evidence="3 4">
    <name type="scientific">Flavobacterium enshiense DK69</name>
    <dbReference type="NCBI Taxonomy" id="1107311"/>
    <lineage>
        <taxon>Bacteria</taxon>
        <taxon>Pseudomonadati</taxon>
        <taxon>Bacteroidota</taxon>
        <taxon>Flavobacteriia</taxon>
        <taxon>Flavobacteriales</taxon>
        <taxon>Flavobacteriaceae</taxon>
        <taxon>Flavobacterium</taxon>
    </lineage>
</organism>
<sequence length="227" mass="25586">MIKNLINLLFPKICNGCNSFLLTNENLLCSKCRHDLPFTNHYLVKNNETFKKFYGRLPVEHASSVVYFHKKGIVQQLIHNLKYKGAEDVGALLGTLYCSQLKEINSFEEFDVVIPVPLHKKRLKERGYNQVTLFGTTLAAGLSIPYNDSILIRKLYSKTQTKKNLLGRTEINPTLFEAKFSEKEHGKHFLLVDDVITSGATLEACGKALLEIPGTKISIVTIAFSHS</sequence>
<dbReference type="SUPFAM" id="SSF53271">
    <property type="entry name" value="PRTase-like"/>
    <property type="match status" value="1"/>
</dbReference>
<dbReference type="InterPro" id="IPR029057">
    <property type="entry name" value="PRTase-like"/>
</dbReference>
<comment type="caution">
    <text evidence="3">The sequence shown here is derived from an EMBL/GenBank/DDBJ whole genome shotgun (WGS) entry which is preliminary data.</text>
</comment>
<dbReference type="Pfam" id="PF00156">
    <property type="entry name" value="Pribosyltran"/>
    <property type="match status" value="1"/>
</dbReference>
<evidence type="ECO:0000259" key="2">
    <source>
        <dbReference type="Pfam" id="PF00156"/>
    </source>
</evidence>
<dbReference type="GO" id="GO:0016757">
    <property type="term" value="F:glycosyltransferase activity"/>
    <property type="evidence" value="ECO:0007669"/>
    <property type="project" value="UniProtKB-KW"/>
</dbReference>
<dbReference type="Gene3D" id="3.40.50.2020">
    <property type="match status" value="1"/>
</dbReference>
<accession>A0A0A2MQ28</accession>
<dbReference type="OrthoDB" id="9779910at2"/>
<evidence type="ECO:0000313" key="4">
    <source>
        <dbReference type="Proteomes" id="UP000030149"/>
    </source>
</evidence>
<reference evidence="3 4" key="2">
    <citation type="journal article" date="2015" name="Stand. Genomic Sci.">
        <title>High quality draft genomic sequence of Flavobacterium enshiense DK69(T) and comparison among Flavobacterium genomes.</title>
        <authorList>
            <person name="Zeng Z."/>
            <person name="Chen C."/>
            <person name="Du H."/>
            <person name="Wang G."/>
            <person name="Li M."/>
        </authorList>
    </citation>
    <scope>NUCLEOTIDE SEQUENCE [LARGE SCALE GENOMIC DNA]</scope>
    <source>
        <strain evidence="3 4">DK69</strain>
    </source>
</reference>
<dbReference type="RefSeq" id="WP_035630734.1">
    <property type="nucleotide sequence ID" value="NZ_AVCS01000006.1"/>
</dbReference>